<evidence type="ECO:0000256" key="3">
    <source>
        <dbReference type="ARBA" id="ARBA00004251"/>
    </source>
</evidence>
<dbReference type="FunFam" id="3.40.20.10:FF:000002">
    <property type="entry name" value="Gelsolin"/>
    <property type="match status" value="1"/>
</dbReference>
<keyword evidence="25" id="KW-1015">Disulfide bond</keyword>
<evidence type="ECO:0000256" key="31">
    <source>
        <dbReference type="SAM" id="MobiDB-lite"/>
    </source>
</evidence>
<evidence type="ECO:0000256" key="14">
    <source>
        <dbReference type="ARBA" id="ARBA00022490"/>
    </source>
</evidence>
<dbReference type="Proteomes" id="UP000290572">
    <property type="component" value="Unassembled WGS sequence"/>
</dbReference>
<dbReference type="SMART" id="SM01242">
    <property type="entry name" value="Integrin_B_tail"/>
    <property type="match status" value="1"/>
</dbReference>
<dbReference type="FunFam" id="3.40.20.10:FF:000004">
    <property type="entry name" value="Gelsolin"/>
    <property type="match status" value="1"/>
</dbReference>
<evidence type="ECO:0000256" key="6">
    <source>
        <dbReference type="ARBA" id="ARBA00004466"/>
    </source>
</evidence>
<dbReference type="SMART" id="SM00187">
    <property type="entry name" value="INB"/>
    <property type="match status" value="1"/>
</dbReference>
<evidence type="ECO:0000256" key="22">
    <source>
        <dbReference type="ARBA" id="ARBA00022989"/>
    </source>
</evidence>
<comment type="caution">
    <text evidence="33">The sequence shown here is derived from an EMBL/GenBank/DDBJ whole genome shotgun (WGS) entry which is preliminary data.</text>
</comment>
<dbReference type="FunFam" id="3.40.20.10:FF:000001">
    <property type="entry name" value="Gelsolin"/>
    <property type="match status" value="1"/>
</dbReference>
<keyword evidence="17" id="KW-0732">Signal</keyword>
<dbReference type="CDD" id="cd11292">
    <property type="entry name" value="gelsolin_S3_like"/>
    <property type="match status" value="1"/>
</dbReference>
<dbReference type="EMBL" id="QBIY01012395">
    <property type="protein sequence ID" value="RXN25325.1"/>
    <property type="molecule type" value="Genomic_DNA"/>
</dbReference>
<dbReference type="InterPro" id="IPR003128">
    <property type="entry name" value="Villin_headpiece"/>
</dbReference>
<comment type="similarity">
    <text evidence="10">Belongs to the villin/gelsolin family.</text>
</comment>
<evidence type="ECO:0000256" key="12">
    <source>
        <dbReference type="ARBA" id="ARBA00022467"/>
    </source>
</evidence>
<evidence type="ECO:0000256" key="8">
    <source>
        <dbReference type="ARBA" id="ARBA00004510"/>
    </source>
</evidence>
<evidence type="ECO:0000313" key="33">
    <source>
        <dbReference type="EMBL" id="RXN25325.1"/>
    </source>
</evidence>
<dbReference type="GO" id="GO:0012507">
    <property type="term" value="C:ER to Golgi transport vesicle membrane"/>
    <property type="evidence" value="ECO:0007669"/>
    <property type="project" value="UniProtKB-SubCell"/>
</dbReference>
<dbReference type="GO" id="GO:0015629">
    <property type="term" value="C:actin cytoskeleton"/>
    <property type="evidence" value="ECO:0007669"/>
    <property type="project" value="TreeGrafter"/>
</dbReference>
<keyword evidence="18" id="KW-0677">Repeat</keyword>
<dbReference type="PRINTS" id="PR01186">
    <property type="entry name" value="INTEGRINB"/>
</dbReference>
<keyword evidence="34" id="KW-1185">Reference proteome</keyword>
<protein>
    <recommendedName>
        <fullName evidence="11">Villin-1</fullName>
    </recommendedName>
</protein>
<comment type="subcellular location">
    <subcellularLocation>
        <location evidence="3">Cell membrane</location>
        <topology evidence="3">Single-pass type I membrane protein</topology>
    </subcellularLocation>
    <subcellularLocation>
        <location evidence="7">Cell projection</location>
        <location evidence="7">Filopodium tip</location>
    </subcellularLocation>
    <subcellularLocation>
        <location evidence="8">Cell projection</location>
        <location evidence="8">Lamellipodium</location>
    </subcellularLocation>
    <subcellularLocation>
        <location evidence="1">Cell projection</location>
        <location evidence="1">Microvillus</location>
    </subcellularLocation>
    <subcellularLocation>
        <location evidence="6">Cell projection</location>
        <location evidence="6">Ruffle</location>
    </subcellularLocation>
    <subcellularLocation>
        <location evidence="2">Cytoplasm</location>
        <location evidence="2">Cytoskeleton</location>
    </subcellularLocation>
    <subcellularLocation>
        <location evidence="4">Cytoplasmic vesicle</location>
        <location evidence="4">COPII-coated vesicle membrane</location>
        <topology evidence="4">Peripheral membrane protein</topology>
        <orientation evidence="4">Cytoplasmic side</orientation>
    </subcellularLocation>
    <subcellularLocation>
        <location evidence="5">Endoplasmic reticulum membrane</location>
        <topology evidence="5">Peripheral membrane protein</topology>
        <orientation evidence="5">Cytoplasmic side</orientation>
    </subcellularLocation>
</comment>
<keyword evidence="26" id="KW-0325">Glycoprotein</keyword>
<keyword evidence="22" id="KW-1133">Transmembrane helix</keyword>
<dbReference type="GO" id="GO:0051015">
    <property type="term" value="F:actin filament binding"/>
    <property type="evidence" value="ECO:0007669"/>
    <property type="project" value="InterPro"/>
</dbReference>
<dbReference type="GO" id="GO:0005902">
    <property type="term" value="C:microvillus"/>
    <property type="evidence" value="ECO:0007669"/>
    <property type="project" value="UniProtKB-SubCell"/>
</dbReference>
<keyword evidence="24" id="KW-0472">Membrane</keyword>
<dbReference type="FunFam" id="2.10.25.10:FF:000785">
    <property type="entry name" value="Integrin beta"/>
    <property type="match status" value="1"/>
</dbReference>
<accession>A0A498N8P2</accession>
<dbReference type="GO" id="GO:0051016">
    <property type="term" value="P:barbed-end actin filament capping"/>
    <property type="evidence" value="ECO:0007669"/>
    <property type="project" value="TreeGrafter"/>
</dbReference>
<comment type="similarity">
    <text evidence="9">Belongs to the integrin beta chain family.</text>
</comment>
<dbReference type="GO" id="GO:0030027">
    <property type="term" value="C:lamellipodium"/>
    <property type="evidence" value="ECO:0007669"/>
    <property type="project" value="UniProtKB-SubCell"/>
</dbReference>
<keyword evidence="30" id="KW-0968">Cytoplasmic vesicle</keyword>
<reference evidence="33 34" key="1">
    <citation type="submission" date="2018-03" db="EMBL/GenBank/DDBJ databases">
        <title>Draft genome sequence of Rohu Carp (Labeo rohita).</title>
        <authorList>
            <person name="Das P."/>
            <person name="Kushwaha B."/>
            <person name="Joshi C.G."/>
            <person name="Kumar D."/>
            <person name="Nagpure N.S."/>
            <person name="Sahoo L."/>
            <person name="Das S.P."/>
            <person name="Bit A."/>
            <person name="Patnaik S."/>
            <person name="Meher P.K."/>
            <person name="Jayasankar P."/>
            <person name="Koringa P.G."/>
            <person name="Patel N.V."/>
            <person name="Hinsu A.T."/>
            <person name="Kumar R."/>
            <person name="Pandey M."/>
            <person name="Agarwal S."/>
            <person name="Srivastava S."/>
            <person name="Singh M."/>
            <person name="Iquebal M.A."/>
            <person name="Jaiswal S."/>
            <person name="Angadi U.B."/>
            <person name="Kumar N."/>
            <person name="Raza M."/>
            <person name="Shah T.M."/>
            <person name="Rai A."/>
            <person name="Jena J.K."/>
        </authorList>
    </citation>
    <scope>NUCLEOTIDE SEQUENCE [LARGE SCALE GENOMIC DNA]</scope>
    <source>
        <strain evidence="33">DASCIFA01</strain>
        <tissue evidence="33">Testis</tissue>
    </source>
</reference>
<dbReference type="SUPFAM" id="SSF57196">
    <property type="entry name" value="EGF/Laminin"/>
    <property type="match status" value="1"/>
</dbReference>
<evidence type="ECO:0000256" key="16">
    <source>
        <dbReference type="ARBA" id="ARBA00022692"/>
    </source>
</evidence>
<evidence type="ECO:0000256" key="30">
    <source>
        <dbReference type="ARBA" id="ARBA00023329"/>
    </source>
</evidence>
<dbReference type="CDD" id="cd11291">
    <property type="entry name" value="gelsolin_S6_like"/>
    <property type="match status" value="1"/>
</dbReference>
<dbReference type="GO" id="GO:0032433">
    <property type="term" value="C:filopodium tip"/>
    <property type="evidence" value="ECO:0007669"/>
    <property type="project" value="UniProtKB-SubCell"/>
</dbReference>
<dbReference type="SMART" id="SM00153">
    <property type="entry name" value="VHP"/>
    <property type="match status" value="1"/>
</dbReference>
<dbReference type="SUPFAM" id="SSF47050">
    <property type="entry name" value="VHP, Villin headpiece domain"/>
    <property type="match status" value="1"/>
</dbReference>
<dbReference type="GO" id="GO:0008154">
    <property type="term" value="P:actin polymerization or depolymerization"/>
    <property type="evidence" value="ECO:0007669"/>
    <property type="project" value="TreeGrafter"/>
</dbReference>
<dbReference type="InterPro" id="IPR057243">
    <property type="entry name" value="Integrin_I-EGF_CS"/>
</dbReference>
<dbReference type="Gene3D" id="2.10.25.10">
    <property type="entry name" value="Laminin"/>
    <property type="match status" value="3"/>
</dbReference>
<dbReference type="GO" id="GO:0001726">
    <property type="term" value="C:ruffle"/>
    <property type="evidence" value="ECO:0007669"/>
    <property type="project" value="UniProtKB-SubCell"/>
</dbReference>
<keyword evidence="16" id="KW-0812">Transmembrane</keyword>
<keyword evidence="12" id="KW-0117">Actin capping</keyword>
<proteinExistence type="inferred from homology"/>
<dbReference type="InterPro" id="IPR029006">
    <property type="entry name" value="ADF-H/Gelsolin-like_dom_sf"/>
</dbReference>
<evidence type="ECO:0000256" key="5">
    <source>
        <dbReference type="ARBA" id="ARBA00004397"/>
    </source>
</evidence>
<evidence type="ECO:0000259" key="32">
    <source>
        <dbReference type="PROSITE" id="PS51089"/>
    </source>
</evidence>
<evidence type="ECO:0000256" key="13">
    <source>
        <dbReference type="ARBA" id="ARBA00022475"/>
    </source>
</evidence>
<dbReference type="InterPro" id="IPR007122">
    <property type="entry name" value="Villin/Gelsolin"/>
</dbReference>
<dbReference type="Gene3D" id="3.40.20.10">
    <property type="entry name" value="Severin"/>
    <property type="match status" value="6"/>
</dbReference>
<dbReference type="Pfam" id="PF02209">
    <property type="entry name" value="VHP"/>
    <property type="match status" value="1"/>
</dbReference>
<evidence type="ECO:0000256" key="26">
    <source>
        <dbReference type="ARBA" id="ARBA00023180"/>
    </source>
</evidence>
<dbReference type="FunFam" id="3.40.20.10:FF:000005">
    <property type="entry name" value="Gelsolin"/>
    <property type="match status" value="1"/>
</dbReference>
<dbReference type="SUPFAM" id="SSF69179">
    <property type="entry name" value="Integrin domains"/>
    <property type="match status" value="1"/>
</dbReference>
<dbReference type="GO" id="GO:2000392">
    <property type="term" value="P:regulation of lamellipodium morphogenesis"/>
    <property type="evidence" value="ECO:0007669"/>
    <property type="project" value="TreeGrafter"/>
</dbReference>
<dbReference type="CDD" id="cd11290">
    <property type="entry name" value="gelsolin_S1_like"/>
    <property type="match status" value="1"/>
</dbReference>
<keyword evidence="15" id="KW-0245">EGF-like domain</keyword>
<name>A0A498N8P2_LABRO</name>
<dbReference type="FunFam" id="3.40.50.410:FF:000002">
    <property type="entry name" value="Integrin beta"/>
    <property type="match status" value="1"/>
</dbReference>
<dbReference type="Pfam" id="PF00362">
    <property type="entry name" value="Integrin_beta"/>
    <property type="match status" value="1"/>
</dbReference>
<evidence type="ECO:0000256" key="10">
    <source>
        <dbReference type="ARBA" id="ARBA00008418"/>
    </source>
</evidence>
<feature type="compositionally biased region" description="Basic and acidic residues" evidence="31">
    <location>
        <begin position="1"/>
        <end position="13"/>
    </location>
</feature>
<evidence type="ECO:0000256" key="21">
    <source>
        <dbReference type="ARBA" id="ARBA00022889"/>
    </source>
</evidence>
<dbReference type="GO" id="GO:0007155">
    <property type="term" value="P:cell adhesion"/>
    <property type="evidence" value="ECO:0007669"/>
    <property type="project" value="UniProtKB-KW"/>
</dbReference>
<dbReference type="InterPro" id="IPR002369">
    <property type="entry name" value="Integrin_bsu_VWA"/>
</dbReference>
<evidence type="ECO:0000256" key="2">
    <source>
        <dbReference type="ARBA" id="ARBA00004245"/>
    </source>
</evidence>
<dbReference type="GO" id="GO:0005546">
    <property type="term" value="F:phosphatidylinositol-4,5-bisphosphate binding"/>
    <property type="evidence" value="ECO:0007669"/>
    <property type="project" value="TreeGrafter"/>
</dbReference>
<evidence type="ECO:0000256" key="9">
    <source>
        <dbReference type="ARBA" id="ARBA00007449"/>
    </source>
</evidence>
<keyword evidence="13" id="KW-1003">Cell membrane</keyword>
<keyword evidence="28" id="KW-0206">Cytoskeleton</keyword>
<dbReference type="GO" id="GO:0051014">
    <property type="term" value="P:actin filament severing"/>
    <property type="evidence" value="ECO:0007669"/>
    <property type="project" value="TreeGrafter"/>
</dbReference>
<keyword evidence="21" id="KW-0130">Cell adhesion</keyword>
<dbReference type="SUPFAM" id="SSF69687">
    <property type="entry name" value="Integrin beta tail domain"/>
    <property type="match status" value="1"/>
</dbReference>
<dbReference type="Gene3D" id="2.60.40.1510">
    <property type="entry name" value="ntegrin, alpha v. Chain A, domain 3"/>
    <property type="match status" value="1"/>
</dbReference>
<evidence type="ECO:0000256" key="28">
    <source>
        <dbReference type="ARBA" id="ARBA00023212"/>
    </source>
</evidence>
<dbReference type="SUPFAM" id="SSF55753">
    <property type="entry name" value="Actin depolymerizing proteins"/>
    <property type="match status" value="4"/>
</dbReference>
<evidence type="ECO:0000256" key="7">
    <source>
        <dbReference type="ARBA" id="ARBA00004495"/>
    </source>
</evidence>
<evidence type="ECO:0000256" key="24">
    <source>
        <dbReference type="ARBA" id="ARBA00023136"/>
    </source>
</evidence>
<dbReference type="PANTHER" id="PTHR11977">
    <property type="entry name" value="VILLIN"/>
    <property type="match status" value="1"/>
</dbReference>
<keyword evidence="20" id="KW-0460">Magnesium</keyword>
<evidence type="ECO:0000256" key="27">
    <source>
        <dbReference type="ARBA" id="ARBA00023203"/>
    </source>
</evidence>
<evidence type="ECO:0000256" key="17">
    <source>
        <dbReference type="ARBA" id="ARBA00022729"/>
    </source>
</evidence>
<dbReference type="SMART" id="SM00262">
    <property type="entry name" value="GEL"/>
    <property type="match status" value="6"/>
</dbReference>
<dbReference type="CDD" id="cd11293">
    <property type="entry name" value="gelsolin_S4_like"/>
    <property type="match status" value="1"/>
</dbReference>
<evidence type="ECO:0000256" key="4">
    <source>
        <dbReference type="ARBA" id="ARBA00004299"/>
    </source>
</evidence>
<evidence type="ECO:0000256" key="15">
    <source>
        <dbReference type="ARBA" id="ARBA00022536"/>
    </source>
</evidence>
<sequence length="1477" mass="164818">MSKEKVVNGHEKPLTAGTNPVQIQPQEISLNLRPGMPYIFDLHFKRAEGYPVDLYYLMDLSYSMKDDLENVKKLGNNLLSELTKITGNARIGFGSFVDKTLLPYTDTNEAKLQRPCADKNEPCQPAFGFQHVLSLTTDGNKFKNMVAQQHISGNLDPPEGSLDAIMQVAVCVNDIGWGNSTRLLVLATDDGFHMAGDGKLAAILEPNQETCQLVNNKYSKSNIWDYPSVGQIARKLEEQNIQPIFAVTKKMETVYTELSKLIPKSAVGVLSEDSSNVVNLIVDAYNNLTSEVIMAHDALPDFVSVKYTSNCEGGQKPSDRGKCDNVNIGKEVIFRVTVTVEKCIESQSFLIGPLGFNEKLKVNVATRCECECDDKKELHPHCGGNGKVVCGGCRCNPGFLGQRCECKLGQKDEASLKAQCRKDNGTECEGKGDCLCGRCQCHNTDSGGNFYGEFCECDDEHCEKNNNQQCAGHGKCKCGKCDCDQGYEGSACQCAKSDEACKIENTVCYNRGKCVCNHCNCERGYKGPYCKTCPNCQRPCDNSGSCVECLAFGTGPFEKNCTETCKHLTVKVEQNLIKKDCRVKDKEGCWMTFTMTEQPGFDTYSVTVLKDRECPEGPNIAAIVGGSLAAVALIGLLILLIVKGVLYASDLREWRRFEKDRKHEKSCNMELVPCPSSTHGQFFEGDSYIILYTHKTSNNYTYDIHYWLGKYTSQDEQGAAAIYTTQMDEHLGGSAVQHRETQGHESATFQGYFKQGIIYKKGGVASGMKQVETNTYNIRRLLHVKGNKHVVAGEVEMSWNSFNQGDVFLLDLGSLIIQWNGPKSNRMERLRGMNLAKDIRDRERGGRAQVAVVEGDDEKSSEEAMKLMIQALGDRRQIKDAIADNIVDEKLKTAIKLFHISDAEGNLVVQEVAVKPLTQELLKTEDCYLLDQGGIKIFIWKGKKASKTERAESLKKAEAYIKAKGYPASTYVETVSEGAESSVFKQLFQKWTDKGQTVGMGTTHSPGKIAKVEQVKFDATSMHARPDLAAQQKMVDDGTGEVEVWRIEDSELVPVERKWLGHFYGGDCYLILYKYEVNNKLHYILYMWQGRHASTAELTASAYQAVILDQKYNGEPVQVRVPMGKEPMHLMAIFKNKMVVYEEGSSREGSSHTQPPVSLFQVHGTNEYNTRAIEVPPRSSCLNSNDVFVLSTERCCYLWYGKGCSGDEREMAKMLADIISKREKNVIAEGQEPADFWVSLGGKSQYANSKRLQDENSSITPRLFECSNQTGRFIATEITNFNQDDLDEDDVMLLDIWDQVYLWIGKGANDKERHDAVVTAQEYLKSHPAGRDLDTPILVVKQGFEPPTFTGWFQAWDPQKWSGGKTYDQLKSELGTATDLIKITVDFTKPTSNQTNSSNSTQVGQVVNVPLPVTETFPPEKLVNIQTEDLPDGVDPTRKEDYLSNEDFSLIMGISRMDFYAMPSWKQLNLKKAKGLF</sequence>
<evidence type="ECO:0000256" key="25">
    <source>
        <dbReference type="ARBA" id="ARBA00023157"/>
    </source>
</evidence>
<evidence type="ECO:0000256" key="20">
    <source>
        <dbReference type="ARBA" id="ARBA00022842"/>
    </source>
</evidence>
<dbReference type="InterPro" id="IPR015812">
    <property type="entry name" value="Integrin_bsu"/>
</dbReference>
<dbReference type="SUPFAM" id="SSF53300">
    <property type="entry name" value="vWA-like"/>
    <property type="match status" value="1"/>
</dbReference>
<dbReference type="PROSITE" id="PS00243">
    <property type="entry name" value="I_EGF_1"/>
    <property type="match status" value="2"/>
</dbReference>
<dbReference type="InterPro" id="IPR036886">
    <property type="entry name" value="Villin_headpiece_dom_sf"/>
</dbReference>
<dbReference type="Pfam" id="PF00626">
    <property type="entry name" value="Gelsolin"/>
    <property type="match status" value="5"/>
</dbReference>
<evidence type="ECO:0000256" key="23">
    <source>
        <dbReference type="ARBA" id="ARBA00023037"/>
    </source>
</evidence>
<evidence type="ECO:0000256" key="29">
    <source>
        <dbReference type="ARBA" id="ARBA00023273"/>
    </source>
</evidence>
<dbReference type="FunFam" id="2.10.25.10:FF:000995">
    <property type="entry name" value="Integrin beta"/>
    <property type="match status" value="1"/>
</dbReference>
<dbReference type="Pfam" id="PF23105">
    <property type="entry name" value="EGF_integrin"/>
    <property type="match status" value="1"/>
</dbReference>
<dbReference type="InterPro" id="IPR036180">
    <property type="entry name" value="Gelsolin-like_dom_sf"/>
</dbReference>
<dbReference type="PANTHER" id="PTHR11977:SF35">
    <property type="entry name" value="VILLIN-1"/>
    <property type="match status" value="1"/>
</dbReference>
<dbReference type="InterPro" id="IPR012896">
    <property type="entry name" value="Integrin_bsu_tail"/>
</dbReference>
<dbReference type="GO" id="GO:0005789">
    <property type="term" value="C:endoplasmic reticulum membrane"/>
    <property type="evidence" value="ECO:0007669"/>
    <property type="project" value="UniProtKB-SubCell"/>
</dbReference>
<dbReference type="GO" id="GO:0005886">
    <property type="term" value="C:plasma membrane"/>
    <property type="evidence" value="ECO:0007669"/>
    <property type="project" value="UniProtKB-SubCell"/>
</dbReference>
<evidence type="ECO:0000256" key="1">
    <source>
        <dbReference type="ARBA" id="ARBA00004105"/>
    </source>
</evidence>
<keyword evidence="19" id="KW-0106">Calcium</keyword>
<dbReference type="PROSITE" id="PS51089">
    <property type="entry name" value="HP"/>
    <property type="match status" value="1"/>
</dbReference>
<dbReference type="CDD" id="cd11289">
    <property type="entry name" value="gelsolin_S2_like"/>
    <property type="match status" value="1"/>
</dbReference>
<dbReference type="InterPro" id="IPR036465">
    <property type="entry name" value="vWFA_dom_sf"/>
</dbReference>
<evidence type="ECO:0000256" key="19">
    <source>
        <dbReference type="ARBA" id="ARBA00022837"/>
    </source>
</evidence>
<keyword evidence="14" id="KW-0963">Cytoplasm</keyword>
<evidence type="ECO:0000313" key="34">
    <source>
        <dbReference type="Proteomes" id="UP000290572"/>
    </source>
</evidence>
<keyword evidence="29" id="KW-0966">Cell projection</keyword>
<evidence type="ECO:0000256" key="18">
    <source>
        <dbReference type="ARBA" id="ARBA00022737"/>
    </source>
</evidence>
<dbReference type="STRING" id="84645.A0A498N8P2"/>
<feature type="domain" description="HP" evidence="32">
    <location>
        <begin position="1411"/>
        <end position="1477"/>
    </location>
</feature>
<dbReference type="InterPro" id="IPR057073">
    <property type="entry name" value="EGF_integrin_2"/>
</dbReference>
<organism evidence="33 34">
    <name type="scientific">Labeo rohita</name>
    <name type="common">Indian major carp</name>
    <name type="synonym">Cyprinus rohita</name>
    <dbReference type="NCBI Taxonomy" id="84645"/>
    <lineage>
        <taxon>Eukaryota</taxon>
        <taxon>Metazoa</taxon>
        <taxon>Chordata</taxon>
        <taxon>Craniata</taxon>
        <taxon>Vertebrata</taxon>
        <taxon>Euteleostomi</taxon>
        <taxon>Actinopterygii</taxon>
        <taxon>Neopterygii</taxon>
        <taxon>Teleostei</taxon>
        <taxon>Ostariophysi</taxon>
        <taxon>Cypriniformes</taxon>
        <taxon>Cyprinidae</taxon>
        <taxon>Labeoninae</taxon>
        <taxon>Labeonini</taxon>
        <taxon>Labeo</taxon>
    </lineage>
</organism>
<dbReference type="InterPro" id="IPR036349">
    <property type="entry name" value="Integrin_bsu_tail_dom_sf"/>
</dbReference>
<dbReference type="FunFam" id="3.40.20.10:FF:000027">
    <property type="entry name" value="Villin 1"/>
    <property type="match status" value="1"/>
</dbReference>
<dbReference type="InterPro" id="IPR007123">
    <property type="entry name" value="Gelsolin-like_dom"/>
</dbReference>
<dbReference type="SUPFAM" id="SSF82754">
    <property type="entry name" value="C-terminal, gelsolin-like domain of Sec23/24"/>
    <property type="match status" value="2"/>
</dbReference>
<feature type="region of interest" description="Disordered" evidence="31">
    <location>
        <begin position="1"/>
        <end position="21"/>
    </location>
</feature>
<dbReference type="Gene3D" id="1.10.950.10">
    <property type="entry name" value="Villin headpiece domain"/>
    <property type="match status" value="1"/>
</dbReference>
<dbReference type="Gene3D" id="3.40.50.410">
    <property type="entry name" value="von Willebrand factor, type A domain"/>
    <property type="match status" value="1"/>
</dbReference>
<dbReference type="CDD" id="cd11288">
    <property type="entry name" value="gelsolin_S5_like"/>
    <property type="match status" value="1"/>
</dbReference>
<evidence type="ECO:0000256" key="11">
    <source>
        <dbReference type="ARBA" id="ARBA00017436"/>
    </source>
</evidence>
<dbReference type="InterPro" id="IPR032695">
    <property type="entry name" value="Integrin_dom_sf"/>
</dbReference>
<dbReference type="Pfam" id="PF07965">
    <property type="entry name" value="Integrin_B_tail"/>
    <property type="match status" value="1"/>
</dbReference>
<gene>
    <name evidence="33" type="ORF">ROHU_036546</name>
</gene>
<keyword evidence="27" id="KW-0009">Actin-binding</keyword>
<dbReference type="Gene3D" id="1.20.5.100">
    <property type="entry name" value="Cytochrome c1, transmembrane anchor, C-terminal"/>
    <property type="match status" value="1"/>
</dbReference>
<keyword evidence="23" id="KW-0401">Integrin</keyword>
<dbReference type="GO" id="GO:0007229">
    <property type="term" value="P:integrin-mediated signaling pathway"/>
    <property type="evidence" value="ECO:0007669"/>
    <property type="project" value="UniProtKB-KW"/>
</dbReference>